<dbReference type="Proteomes" id="UP000597762">
    <property type="component" value="Unassembled WGS sequence"/>
</dbReference>
<accession>A0A812C749</accession>
<protein>
    <submittedName>
        <fullName evidence="2">Uncharacterized protein</fullName>
    </submittedName>
</protein>
<keyword evidence="3" id="KW-1185">Reference proteome</keyword>
<name>A0A812C749_ACAPH</name>
<dbReference type="EMBL" id="CAHIKZ030001141">
    <property type="protein sequence ID" value="CAE1254344.1"/>
    <property type="molecule type" value="Genomic_DNA"/>
</dbReference>
<proteinExistence type="predicted"/>
<comment type="caution">
    <text evidence="2">The sequence shown here is derived from an EMBL/GenBank/DDBJ whole genome shotgun (WGS) entry which is preliminary data.</text>
</comment>
<feature type="transmembrane region" description="Helical" evidence="1">
    <location>
        <begin position="6"/>
        <end position="28"/>
    </location>
</feature>
<keyword evidence="1" id="KW-1133">Transmembrane helix</keyword>
<feature type="transmembrane region" description="Helical" evidence="1">
    <location>
        <begin position="49"/>
        <end position="75"/>
    </location>
</feature>
<keyword evidence="1" id="KW-0472">Membrane</keyword>
<feature type="transmembrane region" description="Helical" evidence="1">
    <location>
        <begin position="178"/>
        <end position="202"/>
    </location>
</feature>
<reference evidence="2" key="1">
    <citation type="submission" date="2021-01" db="EMBL/GenBank/DDBJ databases">
        <authorList>
            <person name="Li R."/>
            <person name="Bekaert M."/>
        </authorList>
    </citation>
    <scope>NUCLEOTIDE SEQUENCE</scope>
    <source>
        <strain evidence="2">Farmed</strain>
    </source>
</reference>
<gene>
    <name evidence="2" type="ORF">SPHA_28902</name>
</gene>
<evidence type="ECO:0000256" key="1">
    <source>
        <dbReference type="SAM" id="Phobius"/>
    </source>
</evidence>
<dbReference type="AlphaFoldDB" id="A0A812C749"/>
<keyword evidence="1" id="KW-0812">Transmembrane</keyword>
<sequence>MNILSFILPLSMLFILHSSSFAFIFLFLDAPIQHCPSSPSFYHFQSSTFYMNILSFILPLSMLFILHSSSFAFIFLFRCSYSTFAIIPFILPLSILYILHEYSFIHSSSFNALHSTKLIFAFIFLFHYAPLIQLCPSSPSFYHFQSSTFYMNILSFILPLSMLFILHSSFSSSFAFIFLFRCSYSTLHIIHFILPLSILYILHDYSFIHSSPFNALHST</sequence>
<organism evidence="2 3">
    <name type="scientific">Acanthosepion pharaonis</name>
    <name type="common">Pharaoh cuttlefish</name>
    <name type="synonym">Sepia pharaonis</name>
    <dbReference type="NCBI Taxonomy" id="158019"/>
    <lineage>
        <taxon>Eukaryota</taxon>
        <taxon>Metazoa</taxon>
        <taxon>Spiralia</taxon>
        <taxon>Lophotrochozoa</taxon>
        <taxon>Mollusca</taxon>
        <taxon>Cephalopoda</taxon>
        <taxon>Coleoidea</taxon>
        <taxon>Decapodiformes</taxon>
        <taxon>Sepiida</taxon>
        <taxon>Sepiina</taxon>
        <taxon>Sepiidae</taxon>
        <taxon>Acanthosepion</taxon>
    </lineage>
</organism>
<evidence type="ECO:0000313" key="2">
    <source>
        <dbReference type="EMBL" id="CAE1254344.1"/>
    </source>
</evidence>
<feature type="transmembrane region" description="Helical" evidence="1">
    <location>
        <begin position="111"/>
        <end position="129"/>
    </location>
</feature>
<feature type="transmembrane region" description="Helical" evidence="1">
    <location>
        <begin position="81"/>
        <end position="99"/>
    </location>
</feature>
<evidence type="ECO:0000313" key="3">
    <source>
        <dbReference type="Proteomes" id="UP000597762"/>
    </source>
</evidence>